<proteinExistence type="predicted"/>
<dbReference type="RefSeq" id="WP_161512747.1">
    <property type="nucleotide sequence ID" value="NZ_LR134350.1"/>
</dbReference>
<evidence type="ECO:0000313" key="1">
    <source>
        <dbReference type="EMBL" id="VEG28036.1"/>
    </source>
</evidence>
<dbReference type="Proteomes" id="UP000266895">
    <property type="component" value="Chromosome"/>
</dbReference>
<dbReference type="EMBL" id="LR134350">
    <property type="protein sequence ID" value="VEG28036.1"/>
    <property type="molecule type" value="Genomic_DNA"/>
</dbReference>
<evidence type="ECO:0000313" key="2">
    <source>
        <dbReference type="Proteomes" id="UP000266895"/>
    </source>
</evidence>
<sequence length="499" mass="53722">MSSVTWLVDPSRDLEVALALGEDLEEFRAVLRRIGAHGRRNRLRRRYYDGEQAARNIQIAIPAEYEYLMPVLGWPAKTCNVLAARTRLEGFAVPGQAQMDAEAAEALDLNRLRSSVRQATVAALCEGCAFVSVTAGDTADGEPPAVVSVYSAHDASGTWDRRRHDLSCALTIDERSEHGAILAMTFWTRSDRVEVFRDAVSASWQAERLPHGFGRVPVVLIPYQADGGRPFGRSRITRPVMRLTDHAARTLLRTEISAEFFSAPQRYLLGADMEAFEDPQTGELMPAWEAVIGHLLVAPRPLDENDHVSESNPVAGQFQQASMEPHNAELRQVAAMFAGETSIPLNFLGIVQDNPSSADAIKAAEADLIAVVEDAQADFSGPWAQIALLAVQAARDTTVPPDDMSGLRPVWRDPSTPTKAAQAQSVMGLVAAGVLPATSEVTYEQLGFDSGTIARLMADAASRRAQQTLSSLAGVAASGSALAQEVASARTDADGTPIA</sequence>
<reference evidence="1 2" key="1">
    <citation type="submission" date="2018-12" db="EMBL/GenBank/DDBJ databases">
        <authorList>
            <consortium name="Pathogen Informatics"/>
        </authorList>
    </citation>
    <scope>NUCLEOTIDE SEQUENCE [LARGE SCALE GENOMIC DNA]</scope>
    <source>
        <strain evidence="1 2">NCTC11636</strain>
    </source>
</reference>
<accession>A0A448HGM8</accession>
<dbReference type="KEGG" id="ahw:NCTC11636_01321"/>
<name>A0A448HGM8_9ACTO</name>
<dbReference type="Pfam" id="PF05133">
    <property type="entry name" value="SPP1_portal"/>
    <property type="match status" value="1"/>
</dbReference>
<dbReference type="InterPro" id="IPR021145">
    <property type="entry name" value="Portal_protein_SPP1_Gp6-like"/>
</dbReference>
<keyword evidence="2" id="KW-1185">Reference proteome</keyword>
<dbReference type="AlphaFoldDB" id="A0A448HGM8"/>
<organism evidence="1 2">
    <name type="scientific">Actinomyces howellii</name>
    <dbReference type="NCBI Taxonomy" id="52771"/>
    <lineage>
        <taxon>Bacteria</taxon>
        <taxon>Bacillati</taxon>
        <taxon>Actinomycetota</taxon>
        <taxon>Actinomycetes</taxon>
        <taxon>Actinomycetales</taxon>
        <taxon>Actinomycetaceae</taxon>
        <taxon>Actinomyces</taxon>
    </lineage>
</organism>
<protein>
    <submittedName>
        <fullName evidence="1">Phage portal protein, SPP1 Gp6-like</fullName>
    </submittedName>
</protein>
<gene>
    <name evidence="1" type="ORF">NCTC11636_01321</name>
</gene>